<evidence type="ECO:0000256" key="1">
    <source>
        <dbReference type="ARBA" id="ARBA00007894"/>
    </source>
</evidence>
<evidence type="ECO:0000259" key="8">
    <source>
        <dbReference type="Pfam" id="PF00749"/>
    </source>
</evidence>
<comment type="subunit">
    <text evidence="7">Monomer.</text>
</comment>
<keyword evidence="7" id="KW-0963">Cytoplasm</keyword>
<evidence type="ECO:0000256" key="2">
    <source>
        <dbReference type="ARBA" id="ARBA00022598"/>
    </source>
</evidence>
<comment type="caution">
    <text evidence="7">Lacks conserved residue(s) required for the propagation of feature annotation.</text>
</comment>
<evidence type="ECO:0000313" key="9">
    <source>
        <dbReference type="EMBL" id="DAB37787.1"/>
    </source>
</evidence>
<comment type="function">
    <text evidence="7">Catalyzes the attachment of glutamate to tRNA(Glu) in a two-step reaction: glutamate is first activated by ATP to form Glu-AMP and then transferred to the acceptor end of tRNA(Glu).</text>
</comment>
<keyword evidence="2 7" id="KW-0436">Ligase</keyword>
<dbReference type="PANTHER" id="PTHR43311:SF2">
    <property type="entry name" value="GLUTAMATE--TRNA LIGASE, MITOCHONDRIAL-RELATED"/>
    <property type="match status" value="1"/>
</dbReference>
<feature type="short sequence motif" description="'KMSKS' region" evidence="7">
    <location>
        <begin position="235"/>
        <end position="239"/>
    </location>
</feature>
<feature type="binding site" evidence="7">
    <location>
        <position position="238"/>
    </location>
    <ligand>
        <name>ATP</name>
        <dbReference type="ChEBI" id="CHEBI:30616"/>
    </ligand>
</feature>
<dbReference type="GO" id="GO:0006424">
    <property type="term" value="P:glutamyl-tRNA aminoacylation"/>
    <property type="evidence" value="ECO:0007669"/>
    <property type="project" value="UniProtKB-UniRule"/>
</dbReference>
<organism evidence="9 10">
    <name type="scientific">Sulfuricurvum kujiense</name>
    <dbReference type="NCBI Taxonomy" id="148813"/>
    <lineage>
        <taxon>Bacteria</taxon>
        <taxon>Pseudomonadati</taxon>
        <taxon>Campylobacterota</taxon>
        <taxon>Epsilonproteobacteria</taxon>
        <taxon>Campylobacterales</taxon>
        <taxon>Sulfurimonadaceae</taxon>
        <taxon>Sulfuricurvum</taxon>
    </lineage>
</organism>
<comment type="caution">
    <text evidence="9">The sequence shown here is derived from an EMBL/GenBank/DDBJ whole genome shotgun (WGS) entry which is preliminary data.</text>
</comment>
<gene>
    <name evidence="7" type="primary">gltX</name>
    <name evidence="9" type="ORF">CFH83_09275</name>
</gene>
<dbReference type="NCBIfam" id="TIGR00464">
    <property type="entry name" value="gltX_bact"/>
    <property type="match status" value="1"/>
</dbReference>
<dbReference type="Gene3D" id="1.10.10.350">
    <property type="match status" value="1"/>
</dbReference>
<dbReference type="InterPro" id="IPR020058">
    <property type="entry name" value="Glu/Gln-tRNA-synth_Ib_cat-dom"/>
</dbReference>
<reference evidence="9 10" key="1">
    <citation type="journal article" date="2017" name="Front. Microbiol.">
        <title>Comparative Genomic Analysis of the Class Epsilonproteobacteria and Proposed Reclassification to Epsilonbacteraeota (phyl. nov.).</title>
        <authorList>
            <person name="Waite D.W."/>
            <person name="Vanwonterghem I."/>
            <person name="Rinke C."/>
            <person name="Parks D.H."/>
            <person name="Zhang Y."/>
            <person name="Takai K."/>
            <person name="Sievert S.M."/>
            <person name="Simon J."/>
            <person name="Campbell B.J."/>
            <person name="Hanson T.E."/>
            <person name="Woyke T."/>
            <person name="Klotz M.G."/>
            <person name="Hugenholtz P."/>
        </authorList>
    </citation>
    <scope>NUCLEOTIDE SEQUENCE [LARGE SCALE GENOMIC DNA]</scope>
    <source>
        <strain evidence="9">UBA12443</strain>
    </source>
</reference>
<comment type="subcellular location">
    <subcellularLocation>
        <location evidence="7">Cytoplasm</location>
    </subcellularLocation>
</comment>
<keyword evidence="4 7" id="KW-0067">ATP-binding</keyword>
<dbReference type="InterPro" id="IPR049940">
    <property type="entry name" value="GluQ/Sye"/>
</dbReference>
<dbReference type="SUPFAM" id="SSF48163">
    <property type="entry name" value="An anticodon-binding domain of class I aminoacyl-tRNA synthetases"/>
    <property type="match status" value="1"/>
</dbReference>
<sequence length="432" mass="49315">MLRFAPSPTGDMHIGNLRVALFNYICSVQREEPLLIRIEDTDKERNIPGKEKEIFEILALFGIEYQEEQLQSNNLRFHRAMALQLLQDKKAFNCFCTPETLDAKREASKEGKIAYRYDGACENLHAEEVIDNPLPFTIRLKKPSHSITVTDIIKGESTFAADDIDSFILMRADKYPTYNFACAVDDMLADISLIIRGEDHLSNTPKQMAIHEALGYDKKIEYAHLPIILGNEGKKMSKRDDASSVKWLLEEGYLPEAITNYLILMGNKPPCEIFSLKEAIKWFDLKTLSKAPARFDIDKLKFINREHLKGLDPKELSRYVGFADEEIGNLAKLFLEEASTLKELRAKIGAIFAPKVVPDEYKEGFDVLRDLTLKAPHFDDYESYKAYLMEHSGLKGKSLFKPLRILIGGAEHGPEMNDLYTHIKNYLKEVAK</sequence>
<dbReference type="Pfam" id="PF00749">
    <property type="entry name" value="tRNA-synt_1c"/>
    <property type="match status" value="1"/>
</dbReference>
<dbReference type="InterPro" id="IPR000924">
    <property type="entry name" value="Glu/Gln-tRNA-synth"/>
</dbReference>
<comment type="similarity">
    <text evidence="1 7">Belongs to the class-I aminoacyl-tRNA synthetase family. Glutamate--tRNA ligase type 1 subfamily.</text>
</comment>
<dbReference type="EMBL" id="DLUI01000133">
    <property type="protein sequence ID" value="DAB37787.1"/>
    <property type="molecule type" value="Genomic_DNA"/>
</dbReference>
<evidence type="ECO:0000256" key="6">
    <source>
        <dbReference type="ARBA" id="ARBA00023146"/>
    </source>
</evidence>
<dbReference type="InterPro" id="IPR014729">
    <property type="entry name" value="Rossmann-like_a/b/a_fold"/>
</dbReference>
<feature type="short sequence motif" description="'HIGH' region" evidence="7">
    <location>
        <begin position="6"/>
        <end position="16"/>
    </location>
</feature>
<dbReference type="Proteomes" id="UP000228859">
    <property type="component" value="Unassembled WGS sequence"/>
</dbReference>
<evidence type="ECO:0000256" key="4">
    <source>
        <dbReference type="ARBA" id="ARBA00022840"/>
    </source>
</evidence>
<dbReference type="Gene3D" id="3.40.50.620">
    <property type="entry name" value="HUPs"/>
    <property type="match status" value="1"/>
</dbReference>
<dbReference type="InterPro" id="IPR001412">
    <property type="entry name" value="aa-tRNA-synth_I_CS"/>
</dbReference>
<keyword evidence="3 7" id="KW-0547">Nucleotide-binding</keyword>
<evidence type="ECO:0000256" key="5">
    <source>
        <dbReference type="ARBA" id="ARBA00022917"/>
    </source>
</evidence>
<dbReference type="AlphaFoldDB" id="A0A2D3WGC1"/>
<proteinExistence type="inferred from homology"/>
<dbReference type="PRINTS" id="PR00987">
    <property type="entry name" value="TRNASYNTHGLU"/>
</dbReference>
<dbReference type="EC" id="6.1.1.17" evidence="7"/>
<dbReference type="InterPro" id="IPR008925">
    <property type="entry name" value="aa_tRNA-synth_I_cd-bd_sf"/>
</dbReference>
<dbReference type="GO" id="GO:0004818">
    <property type="term" value="F:glutamate-tRNA ligase activity"/>
    <property type="evidence" value="ECO:0007669"/>
    <property type="project" value="UniProtKB-UniRule"/>
</dbReference>
<dbReference type="GO" id="GO:0000049">
    <property type="term" value="F:tRNA binding"/>
    <property type="evidence" value="ECO:0007669"/>
    <property type="project" value="InterPro"/>
</dbReference>
<protein>
    <recommendedName>
        <fullName evidence="7">Glutamate--tRNA ligase</fullName>
        <ecNumber evidence="7">6.1.1.17</ecNumber>
    </recommendedName>
    <alternativeName>
        <fullName evidence="7">Glutamyl-tRNA synthetase</fullName>
        <shortName evidence="7">GluRS</shortName>
    </alternativeName>
</protein>
<evidence type="ECO:0000313" key="10">
    <source>
        <dbReference type="Proteomes" id="UP000228859"/>
    </source>
</evidence>
<dbReference type="GO" id="GO:0005524">
    <property type="term" value="F:ATP binding"/>
    <property type="evidence" value="ECO:0007669"/>
    <property type="project" value="UniProtKB-UniRule"/>
</dbReference>
<evidence type="ECO:0000256" key="7">
    <source>
        <dbReference type="HAMAP-Rule" id="MF_00022"/>
    </source>
</evidence>
<evidence type="ECO:0000256" key="3">
    <source>
        <dbReference type="ARBA" id="ARBA00022741"/>
    </source>
</evidence>
<dbReference type="PROSITE" id="PS00178">
    <property type="entry name" value="AA_TRNA_LIGASE_I"/>
    <property type="match status" value="1"/>
</dbReference>
<keyword evidence="5 7" id="KW-0648">Protein biosynthesis</keyword>
<dbReference type="RefSeq" id="WP_294896747.1">
    <property type="nucleotide sequence ID" value="NZ_DLUI01000133.1"/>
</dbReference>
<dbReference type="HAMAP" id="MF_00022">
    <property type="entry name" value="Glu_tRNA_synth_type1"/>
    <property type="match status" value="1"/>
</dbReference>
<dbReference type="GO" id="GO:0005829">
    <property type="term" value="C:cytosol"/>
    <property type="evidence" value="ECO:0007669"/>
    <property type="project" value="TreeGrafter"/>
</dbReference>
<name>A0A2D3WGC1_9BACT</name>
<dbReference type="InterPro" id="IPR020751">
    <property type="entry name" value="aa-tRNA-synth_I_codon-bd_sub2"/>
</dbReference>
<accession>A0A2D3WGC1</accession>
<dbReference type="PANTHER" id="PTHR43311">
    <property type="entry name" value="GLUTAMATE--TRNA LIGASE"/>
    <property type="match status" value="1"/>
</dbReference>
<comment type="catalytic activity">
    <reaction evidence="7">
        <text>tRNA(Glu) + L-glutamate + ATP = L-glutamyl-tRNA(Glu) + AMP + diphosphate</text>
        <dbReference type="Rhea" id="RHEA:23540"/>
        <dbReference type="Rhea" id="RHEA-COMP:9663"/>
        <dbReference type="Rhea" id="RHEA-COMP:9680"/>
        <dbReference type="ChEBI" id="CHEBI:29985"/>
        <dbReference type="ChEBI" id="CHEBI:30616"/>
        <dbReference type="ChEBI" id="CHEBI:33019"/>
        <dbReference type="ChEBI" id="CHEBI:78442"/>
        <dbReference type="ChEBI" id="CHEBI:78520"/>
        <dbReference type="ChEBI" id="CHEBI:456215"/>
        <dbReference type="EC" id="6.1.1.17"/>
    </reaction>
</comment>
<dbReference type="SUPFAM" id="SSF52374">
    <property type="entry name" value="Nucleotidylyl transferase"/>
    <property type="match status" value="1"/>
</dbReference>
<keyword evidence="6 7" id="KW-0030">Aminoacyl-tRNA synthetase</keyword>
<feature type="domain" description="Glutamyl/glutaminyl-tRNA synthetase class Ib catalytic" evidence="8">
    <location>
        <begin position="3"/>
        <end position="301"/>
    </location>
</feature>
<dbReference type="InterPro" id="IPR004527">
    <property type="entry name" value="Glu-tRNA-ligase_bac/mito"/>
</dbReference>